<dbReference type="GO" id="GO:0002189">
    <property type="term" value="C:ribose phosphate diphosphokinase complex"/>
    <property type="evidence" value="ECO:0007669"/>
    <property type="project" value="TreeGrafter"/>
</dbReference>
<feature type="domain" description="Phosphoribosyltransferase" evidence="3">
    <location>
        <begin position="254"/>
        <end position="298"/>
    </location>
</feature>
<dbReference type="GO" id="GO:0000287">
    <property type="term" value="F:magnesium ion binding"/>
    <property type="evidence" value="ECO:0007669"/>
    <property type="project" value="InterPro"/>
</dbReference>
<dbReference type="InterPro" id="IPR000836">
    <property type="entry name" value="PRTase_dom"/>
</dbReference>
<accession>A0A2G8L2B4</accession>
<dbReference type="STRING" id="307972.A0A2G8L2B4"/>
<dbReference type="GO" id="GO:0005737">
    <property type="term" value="C:cytoplasm"/>
    <property type="evidence" value="ECO:0007669"/>
    <property type="project" value="TreeGrafter"/>
</dbReference>
<dbReference type="GO" id="GO:0006015">
    <property type="term" value="P:5-phosphoribose 1-diphosphate biosynthetic process"/>
    <property type="evidence" value="ECO:0007669"/>
    <property type="project" value="TreeGrafter"/>
</dbReference>
<dbReference type="OrthoDB" id="10263753at2759"/>
<keyword evidence="5" id="KW-1185">Reference proteome</keyword>
<keyword evidence="4" id="KW-0808">Transferase</keyword>
<dbReference type="InterPro" id="IPR005946">
    <property type="entry name" value="Rib-P_diPkinase"/>
</dbReference>
<evidence type="ECO:0000259" key="3">
    <source>
        <dbReference type="Pfam" id="PF00156"/>
    </source>
</evidence>
<dbReference type="PANTHER" id="PTHR10210">
    <property type="entry name" value="RIBOSE-PHOSPHATE DIPHOSPHOKINASE FAMILY MEMBER"/>
    <property type="match status" value="1"/>
</dbReference>
<gene>
    <name evidence="4" type="ORF">BSL78_08715</name>
</gene>
<keyword evidence="4" id="KW-0418">Kinase</keyword>
<dbReference type="Pfam" id="PF00156">
    <property type="entry name" value="Pribosyltran"/>
    <property type="match status" value="1"/>
</dbReference>
<dbReference type="GO" id="GO:0006164">
    <property type="term" value="P:purine nucleotide biosynthetic process"/>
    <property type="evidence" value="ECO:0007669"/>
    <property type="project" value="TreeGrafter"/>
</dbReference>
<protein>
    <submittedName>
        <fullName evidence="4">Putative ribose-phosphate pyrophosphokinase 4</fullName>
    </submittedName>
</protein>
<dbReference type="NCBIfam" id="TIGR01251">
    <property type="entry name" value="ribP_PPkin"/>
    <property type="match status" value="1"/>
</dbReference>
<evidence type="ECO:0000313" key="4">
    <source>
        <dbReference type="EMBL" id="PIK54397.1"/>
    </source>
</evidence>
<comment type="caution">
    <text evidence="4">The sequence shown here is derived from an EMBL/GenBank/DDBJ whole genome shotgun (WGS) entry which is preliminary data.</text>
</comment>
<comment type="similarity">
    <text evidence="1 2">Belongs to the ribose-phosphate pyrophosphokinase family.</text>
</comment>
<dbReference type="InterPro" id="IPR029057">
    <property type="entry name" value="PRTase-like"/>
</dbReference>
<dbReference type="EMBL" id="MRZV01000250">
    <property type="protein sequence ID" value="PIK54397.1"/>
    <property type="molecule type" value="Genomic_DNA"/>
</dbReference>
<organism evidence="4 5">
    <name type="scientific">Stichopus japonicus</name>
    <name type="common">Sea cucumber</name>
    <dbReference type="NCBI Taxonomy" id="307972"/>
    <lineage>
        <taxon>Eukaryota</taxon>
        <taxon>Metazoa</taxon>
        <taxon>Echinodermata</taxon>
        <taxon>Eleutherozoa</taxon>
        <taxon>Echinozoa</taxon>
        <taxon>Holothuroidea</taxon>
        <taxon>Aspidochirotacea</taxon>
        <taxon>Aspidochirotida</taxon>
        <taxon>Stichopodidae</taxon>
        <taxon>Apostichopus</taxon>
    </lineage>
</organism>
<dbReference type="AlphaFoldDB" id="A0A2G8L2B4"/>
<dbReference type="SUPFAM" id="SSF53271">
    <property type="entry name" value="PRTase-like"/>
    <property type="match status" value="2"/>
</dbReference>
<dbReference type="GO" id="GO:0016301">
    <property type="term" value="F:kinase activity"/>
    <property type="evidence" value="ECO:0007669"/>
    <property type="project" value="UniProtKB-KW"/>
</dbReference>
<proteinExistence type="inferred from homology"/>
<evidence type="ECO:0000313" key="5">
    <source>
        <dbReference type="Proteomes" id="UP000230750"/>
    </source>
</evidence>
<name>A0A2G8L2B4_STIJA</name>
<sequence length="361" mass="40911">MEEPNKHPALLFCHPSMEDLAKAIAKRCSHTPSSETSDLSASWGKSHLGSGDLTFLQRRISHQRLMCHQPVKFSKTIQWEKFKDGWPNLFIEDVHEIAGRDVIFLGNFQSTDIIFEQLSILYSIPRYLARSFKFILPFFPTGTMERIDTEGKVATAKTLAMLLSAIPSTARGPSQIVIFDIHELQERFYFSDHVGECITSLSQRNDKSTRRYATTLTVAFPDEGALKISHIFEGFRTVICTKVREGDKRIVNVKEGDPKDKHVVIVDDLVQTGGTLKECCKALLSRGARSVSAYVTHAVFPQESWKSFTTAYKEQADPDFRYFWITDSIPHAKDICNHPPFKLISLCDMISEALLGYDLLQ</sequence>
<dbReference type="CDD" id="cd06223">
    <property type="entry name" value="PRTases_typeI"/>
    <property type="match status" value="1"/>
</dbReference>
<dbReference type="PANTHER" id="PTHR10210:SF45">
    <property type="entry name" value="RIBOSE-PHOSPHATE PYROPHOSPHOKINASE 3, CHLOROPLASTIC"/>
    <property type="match status" value="1"/>
</dbReference>
<evidence type="ECO:0000256" key="2">
    <source>
        <dbReference type="RuleBase" id="RU004324"/>
    </source>
</evidence>
<reference evidence="4 5" key="1">
    <citation type="journal article" date="2017" name="PLoS Biol.">
        <title>The sea cucumber genome provides insights into morphological evolution and visceral regeneration.</title>
        <authorList>
            <person name="Zhang X."/>
            <person name="Sun L."/>
            <person name="Yuan J."/>
            <person name="Sun Y."/>
            <person name="Gao Y."/>
            <person name="Zhang L."/>
            <person name="Li S."/>
            <person name="Dai H."/>
            <person name="Hamel J.F."/>
            <person name="Liu C."/>
            <person name="Yu Y."/>
            <person name="Liu S."/>
            <person name="Lin W."/>
            <person name="Guo K."/>
            <person name="Jin S."/>
            <person name="Xu P."/>
            <person name="Storey K.B."/>
            <person name="Huan P."/>
            <person name="Zhang T."/>
            <person name="Zhou Y."/>
            <person name="Zhang J."/>
            <person name="Lin C."/>
            <person name="Li X."/>
            <person name="Xing L."/>
            <person name="Huo D."/>
            <person name="Sun M."/>
            <person name="Wang L."/>
            <person name="Mercier A."/>
            <person name="Li F."/>
            <person name="Yang H."/>
            <person name="Xiang J."/>
        </authorList>
    </citation>
    <scope>NUCLEOTIDE SEQUENCE [LARGE SCALE GENOMIC DNA]</scope>
    <source>
        <strain evidence="4">Shaxun</strain>
        <tissue evidence="4">Muscle</tissue>
    </source>
</reference>
<evidence type="ECO:0000256" key="1">
    <source>
        <dbReference type="ARBA" id="ARBA00006478"/>
    </source>
</evidence>
<dbReference type="Gene3D" id="3.40.50.2020">
    <property type="match status" value="2"/>
</dbReference>
<dbReference type="SMART" id="SM01400">
    <property type="entry name" value="Pribosyltran_N"/>
    <property type="match status" value="1"/>
</dbReference>
<dbReference type="Proteomes" id="UP000230750">
    <property type="component" value="Unassembled WGS sequence"/>
</dbReference>
<keyword evidence="2" id="KW-0545">Nucleotide biosynthesis</keyword>